<dbReference type="PhylomeDB" id="B4MXQ6"/>
<feature type="repeat" description="TPR" evidence="1">
    <location>
        <begin position="32"/>
        <end position="65"/>
    </location>
</feature>
<sequence>MTSLVQNLSPQAGLGGPMPAWMKIDWSPEVEQGIYKDWGAYYSRRRRENFAMYYYDKALNLAPDDFVTYYHRSQSKRKTAQTEGALQDCKEAQRIIQSAHTENAPINLEICDALYELNQFENAKAELHNNTRLFTGNKTKGFEKRLIVVDETIKESCGDALTPFFSENDKLIFHVKQLLNAQNEKDDRVLWKILKEQGKCDVISIPEIEEELLPPLEIARRKRAFDVFNQMYMDESWIDVVFLKNLRRNPNLLLNQCKYSKDYLGLLTTKQYETVKKFLKMLHARDPMYYLRYTKYSNKKMLDKFREDYLFRVQYQTRRNMISVLRSIRHLRASKNLMRLAKYVEEVMGDYVVLKTSRIMPWKFEFLNEVYNTLGLALVEQYDVPKYFRANDKKALLKLLHLPTDKSKDLKTFIFGVRSTHQEPDLVDPVVQRSRRLISRLEKRMLFAKYSIEKCYLLHQIGDSHLQSNRFDECCFSARKAIEETKNCNSNVWKFLSTMLIVKSHAALHKIERTKEALDNAYQIAASLGNPLITRFVEVCILCNEEEFIQKKTSLSINASRRESKVSVPSSVFISNDNIL</sequence>
<dbReference type="SUPFAM" id="SSF48452">
    <property type="entry name" value="TPR-like"/>
    <property type="match status" value="1"/>
</dbReference>
<dbReference type="PANTHER" id="PTHR21391:SF0">
    <property type="entry name" value="AT04489P-RELATED"/>
    <property type="match status" value="1"/>
</dbReference>
<dbReference type="Proteomes" id="UP000007798">
    <property type="component" value="Unassembled WGS sequence"/>
</dbReference>
<dbReference type="STRING" id="7260.B4MXQ6"/>
<dbReference type="InParanoid" id="B4MXQ6"/>
<accession>B4MXQ6</accession>
<proteinExistence type="predicted"/>
<dbReference type="Gene3D" id="1.25.40.10">
    <property type="entry name" value="Tetratricopeptide repeat domain"/>
    <property type="match status" value="1"/>
</dbReference>
<evidence type="ECO:0000313" key="2">
    <source>
        <dbReference type="EMBL" id="EDW76825.1"/>
    </source>
</evidence>
<gene>
    <name evidence="2" type="primary">Dwil\GK20327</name>
    <name evidence="2" type="ORF">Dwil_GK20327</name>
</gene>
<dbReference type="OrthoDB" id="7752111at2759"/>
<reference evidence="2 3" key="1">
    <citation type="journal article" date="2007" name="Nature">
        <title>Evolution of genes and genomes on the Drosophila phylogeny.</title>
        <authorList>
            <consortium name="Drosophila 12 Genomes Consortium"/>
            <person name="Clark A.G."/>
            <person name="Eisen M.B."/>
            <person name="Smith D.R."/>
            <person name="Bergman C.M."/>
            <person name="Oliver B."/>
            <person name="Markow T.A."/>
            <person name="Kaufman T.C."/>
            <person name="Kellis M."/>
            <person name="Gelbart W."/>
            <person name="Iyer V.N."/>
            <person name="Pollard D.A."/>
            <person name="Sackton T.B."/>
            <person name="Larracuente A.M."/>
            <person name="Singh N.D."/>
            <person name="Abad J.P."/>
            <person name="Abt D.N."/>
            <person name="Adryan B."/>
            <person name="Aguade M."/>
            <person name="Akashi H."/>
            <person name="Anderson W.W."/>
            <person name="Aquadro C.F."/>
            <person name="Ardell D.H."/>
            <person name="Arguello R."/>
            <person name="Artieri C.G."/>
            <person name="Barbash D.A."/>
            <person name="Barker D."/>
            <person name="Barsanti P."/>
            <person name="Batterham P."/>
            <person name="Batzoglou S."/>
            <person name="Begun D."/>
            <person name="Bhutkar A."/>
            <person name="Blanco E."/>
            <person name="Bosak S.A."/>
            <person name="Bradley R.K."/>
            <person name="Brand A.D."/>
            <person name="Brent M.R."/>
            <person name="Brooks A.N."/>
            <person name="Brown R.H."/>
            <person name="Butlin R.K."/>
            <person name="Caggese C."/>
            <person name="Calvi B.R."/>
            <person name="Bernardo de Carvalho A."/>
            <person name="Caspi A."/>
            <person name="Castrezana S."/>
            <person name="Celniker S.E."/>
            <person name="Chang J.L."/>
            <person name="Chapple C."/>
            <person name="Chatterji S."/>
            <person name="Chinwalla A."/>
            <person name="Civetta A."/>
            <person name="Clifton S.W."/>
            <person name="Comeron J.M."/>
            <person name="Costello J.C."/>
            <person name="Coyne J.A."/>
            <person name="Daub J."/>
            <person name="David R.G."/>
            <person name="Delcher A.L."/>
            <person name="Delehaunty K."/>
            <person name="Do C.B."/>
            <person name="Ebling H."/>
            <person name="Edwards K."/>
            <person name="Eickbush T."/>
            <person name="Evans J.D."/>
            <person name="Filipski A."/>
            <person name="Findeiss S."/>
            <person name="Freyhult E."/>
            <person name="Fulton L."/>
            <person name="Fulton R."/>
            <person name="Garcia A.C."/>
            <person name="Gardiner A."/>
            <person name="Garfield D.A."/>
            <person name="Garvin B.E."/>
            <person name="Gibson G."/>
            <person name="Gilbert D."/>
            <person name="Gnerre S."/>
            <person name="Godfrey J."/>
            <person name="Good R."/>
            <person name="Gotea V."/>
            <person name="Gravely B."/>
            <person name="Greenberg A.J."/>
            <person name="Griffiths-Jones S."/>
            <person name="Gross S."/>
            <person name="Guigo R."/>
            <person name="Gustafson E.A."/>
            <person name="Haerty W."/>
            <person name="Hahn M.W."/>
            <person name="Halligan D.L."/>
            <person name="Halpern A.L."/>
            <person name="Halter G.M."/>
            <person name="Han M.V."/>
            <person name="Heger A."/>
            <person name="Hillier L."/>
            <person name="Hinrichs A.S."/>
            <person name="Holmes I."/>
            <person name="Hoskins R.A."/>
            <person name="Hubisz M.J."/>
            <person name="Hultmark D."/>
            <person name="Huntley M.A."/>
            <person name="Jaffe D.B."/>
            <person name="Jagadeeshan S."/>
            <person name="Jeck W.R."/>
            <person name="Johnson J."/>
            <person name="Jones C.D."/>
            <person name="Jordan W.C."/>
            <person name="Karpen G.H."/>
            <person name="Kataoka E."/>
            <person name="Keightley P.D."/>
            <person name="Kheradpour P."/>
            <person name="Kirkness E.F."/>
            <person name="Koerich L.B."/>
            <person name="Kristiansen K."/>
            <person name="Kudrna D."/>
            <person name="Kulathinal R.J."/>
            <person name="Kumar S."/>
            <person name="Kwok R."/>
            <person name="Lander E."/>
            <person name="Langley C.H."/>
            <person name="Lapoint R."/>
            <person name="Lazzaro B.P."/>
            <person name="Lee S.J."/>
            <person name="Levesque L."/>
            <person name="Li R."/>
            <person name="Lin C.F."/>
            <person name="Lin M.F."/>
            <person name="Lindblad-Toh K."/>
            <person name="Llopart A."/>
            <person name="Long M."/>
            <person name="Low L."/>
            <person name="Lozovsky E."/>
            <person name="Lu J."/>
            <person name="Luo M."/>
            <person name="Machado C.A."/>
            <person name="Makalowski W."/>
            <person name="Marzo M."/>
            <person name="Matsuda M."/>
            <person name="Matzkin L."/>
            <person name="McAllister B."/>
            <person name="McBride C.S."/>
            <person name="McKernan B."/>
            <person name="McKernan K."/>
            <person name="Mendez-Lago M."/>
            <person name="Minx P."/>
            <person name="Mollenhauer M.U."/>
            <person name="Montooth K."/>
            <person name="Mount S.M."/>
            <person name="Mu X."/>
            <person name="Myers E."/>
            <person name="Negre B."/>
            <person name="Newfeld S."/>
            <person name="Nielsen R."/>
            <person name="Noor M.A."/>
            <person name="O'Grady P."/>
            <person name="Pachter L."/>
            <person name="Papaceit M."/>
            <person name="Parisi M.J."/>
            <person name="Parisi M."/>
            <person name="Parts L."/>
            <person name="Pedersen J.S."/>
            <person name="Pesole G."/>
            <person name="Phillippy A.M."/>
            <person name="Ponting C.P."/>
            <person name="Pop M."/>
            <person name="Porcelli D."/>
            <person name="Powell J.R."/>
            <person name="Prohaska S."/>
            <person name="Pruitt K."/>
            <person name="Puig M."/>
            <person name="Quesneville H."/>
            <person name="Ram K.R."/>
            <person name="Rand D."/>
            <person name="Rasmussen M.D."/>
            <person name="Reed L.K."/>
            <person name="Reenan R."/>
            <person name="Reily A."/>
            <person name="Remington K.A."/>
            <person name="Rieger T.T."/>
            <person name="Ritchie M.G."/>
            <person name="Robin C."/>
            <person name="Rogers Y.H."/>
            <person name="Rohde C."/>
            <person name="Rozas J."/>
            <person name="Rubenfield M.J."/>
            <person name="Ruiz A."/>
            <person name="Russo S."/>
            <person name="Salzberg S.L."/>
            <person name="Sanchez-Gracia A."/>
            <person name="Saranga D.J."/>
            <person name="Sato H."/>
            <person name="Schaeffer S.W."/>
            <person name="Schatz M.C."/>
            <person name="Schlenke T."/>
            <person name="Schwartz R."/>
            <person name="Segarra C."/>
            <person name="Singh R.S."/>
            <person name="Sirot L."/>
            <person name="Sirota M."/>
            <person name="Sisneros N.B."/>
            <person name="Smith C.D."/>
            <person name="Smith T.F."/>
            <person name="Spieth J."/>
            <person name="Stage D.E."/>
            <person name="Stark A."/>
            <person name="Stephan W."/>
            <person name="Strausberg R.L."/>
            <person name="Strempel S."/>
            <person name="Sturgill D."/>
            <person name="Sutton G."/>
            <person name="Sutton G.G."/>
            <person name="Tao W."/>
            <person name="Teichmann S."/>
            <person name="Tobari Y.N."/>
            <person name="Tomimura Y."/>
            <person name="Tsolas J.M."/>
            <person name="Valente V.L."/>
            <person name="Venter E."/>
            <person name="Venter J.C."/>
            <person name="Vicario S."/>
            <person name="Vieira F.G."/>
            <person name="Vilella A.J."/>
            <person name="Villasante A."/>
            <person name="Walenz B."/>
            <person name="Wang J."/>
            <person name="Wasserman M."/>
            <person name="Watts T."/>
            <person name="Wilson D."/>
            <person name="Wilson R.K."/>
            <person name="Wing R.A."/>
            <person name="Wolfner M.F."/>
            <person name="Wong A."/>
            <person name="Wong G.K."/>
            <person name="Wu C.I."/>
            <person name="Wu G."/>
            <person name="Yamamoto D."/>
            <person name="Yang H.P."/>
            <person name="Yang S.P."/>
            <person name="Yorke J.A."/>
            <person name="Yoshida K."/>
            <person name="Zdobnov E."/>
            <person name="Zhang P."/>
            <person name="Zhang Y."/>
            <person name="Zimin A.V."/>
            <person name="Baldwin J."/>
            <person name="Abdouelleil A."/>
            <person name="Abdulkadir J."/>
            <person name="Abebe A."/>
            <person name="Abera B."/>
            <person name="Abreu J."/>
            <person name="Acer S.C."/>
            <person name="Aftuck L."/>
            <person name="Alexander A."/>
            <person name="An P."/>
            <person name="Anderson E."/>
            <person name="Anderson S."/>
            <person name="Arachi H."/>
            <person name="Azer M."/>
            <person name="Bachantsang P."/>
            <person name="Barry A."/>
            <person name="Bayul T."/>
            <person name="Berlin A."/>
            <person name="Bessette D."/>
            <person name="Bloom T."/>
            <person name="Blye J."/>
            <person name="Boguslavskiy L."/>
            <person name="Bonnet C."/>
            <person name="Boukhgalter B."/>
            <person name="Bourzgui I."/>
            <person name="Brown A."/>
            <person name="Cahill P."/>
            <person name="Channer S."/>
            <person name="Cheshatsang Y."/>
            <person name="Chuda L."/>
            <person name="Citroen M."/>
            <person name="Collymore A."/>
            <person name="Cooke P."/>
            <person name="Costello M."/>
            <person name="D'Aco K."/>
            <person name="Daza R."/>
            <person name="De Haan G."/>
            <person name="DeGray S."/>
            <person name="DeMaso C."/>
            <person name="Dhargay N."/>
            <person name="Dooley K."/>
            <person name="Dooley E."/>
            <person name="Doricent M."/>
            <person name="Dorje P."/>
            <person name="Dorjee K."/>
            <person name="Dupes A."/>
            <person name="Elong R."/>
            <person name="Falk J."/>
            <person name="Farina A."/>
            <person name="Faro S."/>
            <person name="Ferguson D."/>
            <person name="Fisher S."/>
            <person name="Foley C.D."/>
            <person name="Franke A."/>
            <person name="Friedrich D."/>
            <person name="Gadbois L."/>
            <person name="Gearin G."/>
            <person name="Gearin C.R."/>
            <person name="Giannoukos G."/>
            <person name="Goode T."/>
            <person name="Graham J."/>
            <person name="Grandbois E."/>
            <person name="Grewal S."/>
            <person name="Gyaltsen K."/>
            <person name="Hafez N."/>
            <person name="Hagos B."/>
            <person name="Hall J."/>
            <person name="Henson C."/>
            <person name="Hollinger A."/>
            <person name="Honan T."/>
            <person name="Huard M.D."/>
            <person name="Hughes L."/>
            <person name="Hurhula B."/>
            <person name="Husby M.E."/>
            <person name="Kamat A."/>
            <person name="Kanga B."/>
            <person name="Kashin S."/>
            <person name="Khazanovich D."/>
            <person name="Kisner P."/>
            <person name="Lance K."/>
            <person name="Lara M."/>
            <person name="Lee W."/>
            <person name="Lennon N."/>
            <person name="Letendre F."/>
            <person name="LeVine R."/>
            <person name="Lipovsky A."/>
            <person name="Liu X."/>
            <person name="Liu J."/>
            <person name="Liu S."/>
            <person name="Lokyitsang T."/>
            <person name="Lokyitsang Y."/>
            <person name="Lubonja R."/>
            <person name="Lui A."/>
            <person name="MacDonald P."/>
            <person name="Magnisalis V."/>
            <person name="Maru K."/>
            <person name="Matthews C."/>
            <person name="McCusker W."/>
            <person name="McDonough S."/>
            <person name="Mehta T."/>
            <person name="Meldrim J."/>
            <person name="Meneus L."/>
            <person name="Mihai O."/>
            <person name="Mihalev A."/>
            <person name="Mihova T."/>
            <person name="Mittelman R."/>
            <person name="Mlenga V."/>
            <person name="Montmayeur A."/>
            <person name="Mulrain L."/>
            <person name="Navidi A."/>
            <person name="Naylor J."/>
            <person name="Negash T."/>
            <person name="Nguyen T."/>
            <person name="Nguyen N."/>
            <person name="Nicol R."/>
            <person name="Norbu C."/>
            <person name="Norbu N."/>
            <person name="Novod N."/>
            <person name="O'Neill B."/>
            <person name="Osman S."/>
            <person name="Markiewicz E."/>
            <person name="Oyono O.L."/>
            <person name="Patti C."/>
            <person name="Phunkhang P."/>
            <person name="Pierre F."/>
            <person name="Priest M."/>
            <person name="Raghuraman S."/>
            <person name="Rege F."/>
            <person name="Reyes R."/>
            <person name="Rise C."/>
            <person name="Rogov P."/>
            <person name="Ross K."/>
            <person name="Ryan E."/>
            <person name="Settipalli S."/>
            <person name="Shea T."/>
            <person name="Sherpa N."/>
            <person name="Shi L."/>
            <person name="Shih D."/>
            <person name="Sparrow T."/>
            <person name="Spaulding J."/>
            <person name="Stalker J."/>
            <person name="Stange-Thomann N."/>
            <person name="Stavropoulos S."/>
            <person name="Stone C."/>
            <person name="Strader C."/>
            <person name="Tesfaye S."/>
            <person name="Thomson T."/>
            <person name="Thoulutsang Y."/>
            <person name="Thoulutsang D."/>
            <person name="Topham K."/>
            <person name="Topping I."/>
            <person name="Tsamla T."/>
            <person name="Vassiliev H."/>
            <person name="Vo A."/>
            <person name="Wangchuk T."/>
            <person name="Wangdi T."/>
            <person name="Weiand M."/>
            <person name="Wilkinson J."/>
            <person name="Wilson A."/>
            <person name="Yadav S."/>
            <person name="Young G."/>
            <person name="Yu Q."/>
            <person name="Zembek L."/>
            <person name="Zhong D."/>
            <person name="Zimmer A."/>
            <person name="Zwirko Z."/>
            <person name="Jaffe D.B."/>
            <person name="Alvarez P."/>
            <person name="Brockman W."/>
            <person name="Butler J."/>
            <person name="Chin C."/>
            <person name="Gnerre S."/>
            <person name="Grabherr M."/>
            <person name="Kleber M."/>
            <person name="Mauceli E."/>
            <person name="MacCallum I."/>
        </authorList>
    </citation>
    <scope>NUCLEOTIDE SEQUENCE [LARGE SCALE GENOMIC DNA]</scope>
    <source>
        <strain evidence="3">Tucson 14030-0811.24</strain>
    </source>
</reference>
<dbReference type="PROSITE" id="PS50005">
    <property type="entry name" value="TPR"/>
    <property type="match status" value="1"/>
</dbReference>
<dbReference type="InterPro" id="IPR019734">
    <property type="entry name" value="TPR_rpt"/>
</dbReference>
<dbReference type="InterPro" id="IPR011990">
    <property type="entry name" value="TPR-like_helical_dom_sf"/>
</dbReference>
<organism evidence="2 3">
    <name type="scientific">Drosophila willistoni</name>
    <name type="common">Fruit fly</name>
    <dbReference type="NCBI Taxonomy" id="7260"/>
    <lineage>
        <taxon>Eukaryota</taxon>
        <taxon>Metazoa</taxon>
        <taxon>Ecdysozoa</taxon>
        <taxon>Arthropoda</taxon>
        <taxon>Hexapoda</taxon>
        <taxon>Insecta</taxon>
        <taxon>Pterygota</taxon>
        <taxon>Neoptera</taxon>
        <taxon>Endopterygota</taxon>
        <taxon>Diptera</taxon>
        <taxon>Brachycera</taxon>
        <taxon>Muscomorpha</taxon>
        <taxon>Ephydroidea</taxon>
        <taxon>Drosophilidae</taxon>
        <taxon>Drosophila</taxon>
        <taxon>Sophophora</taxon>
    </lineage>
</organism>
<keyword evidence="3" id="KW-1185">Reference proteome</keyword>
<dbReference type="KEGG" id="dwi:6642980"/>
<dbReference type="FunCoup" id="B4MXQ6">
    <property type="interactions" value="41"/>
</dbReference>
<dbReference type="PANTHER" id="PTHR21391">
    <property type="entry name" value="AT04489P-RELATED"/>
    <property type="match status" value="1"/>
</dbReference>
<dbReference type="EMBL" id="CH963876">
    <property type="protein sequence ID" value="EDW76825.1"/>
    <property type="molecule type" value="Genomic_DNA"/>
</dbReference>
<dbReference type="HOGENOM" id="CLU_035279_0_0_1"/>
<dbReference type="AlphaFoldDB" id="B4MXQ6"/>
<dbReference type="eggNOG" id="ENOG502S15H">
    <property type="taxonomic scope" value="Eukaryota"/>
</dbReference>
<protein>
    <submittedName>
        <fullName evidence="2">Uncharacterized protein</fullName>
    </submittedName>
</protein>
<evidence type="ECO:0000313" key="3">
    <source>
        <dbReference type="Proteomes" id="UP000007798"/>
    </source>
</evidence>
<dbReference type="OMA" id="VMPGCKP"/>
<name>B4MXQ6_DROWI</name>
<evidence type="ECO:0000256" key="1">
    <source>
        <dbReference type="PROSITE-ProRule" id="PRU00339"/>
    </source>
</evidence>
<keyword evidence="1" id="KW-0802">TPR repeat</keyword>